<sequence>LEYLVRWKGFLLEEREWKKVSELMHAKDVVTDFHHAHPAKPRPMPTMKLRFRELRNLTIPNHIPRHLFNWENGTFERDDMHEVWYDALEELPPDRGMRSLWTG</sequence>
<dbReference type="GO" id="GO:0006338">
    <property type="term" value="P:chromatin remodeling"/>
    <property type="evidence" value="ECO:0007669"/>
    <property type="project" value="UniProtKB-ARBA"/>
</dbReference>
<dbReference type="AlphaFoldDB" id="A0A0D0DV33"/>
<name>A0A0D0DV33_9AGAM</name>
<gene>
    <name evidence="2" type="ORF">PAXRUDRAFT_145548</name>
</gene>
<evidence type="ECO:0000313" key="2">
    <source>
        <dbReference type="EMBL" id="KIK93226.1"/>
    </source>
</evidence>
<dbReference type="Proteomes" id="UP000054538">
    <property type="component" value="Unassembled WGS sequence"/>
</dbReference>
<dbReference type="HOGENOM" id="CLU_180223_0_0_1"/>
<dbReference type="Gene3D" id="2.40.50.40">
    <property type="match status" value="1"/>
</dbReference>
<reference evidence="2 3" key="1">
    <citation type="submission" date="2014-04" db="EMBL/GenBank/DDBJ databases">
        <authorList>
            <consortium name="DOE Joint Genome Institute"/>
            <person name="Kuo A."/>
            <person name="Kohler A."/>
            <person name="Jargeat P."/>
            <person name="Nagy L.G."/>
            <person name="Floudas D."/>
            <person name="Copeland A."/>
            <person name="Barry K.W."/>
            <person name="Cichocki N."/>
            <person name="Veneault-Fourrey C."/>
            <person name="LaButti K."/>
            <person name="Lindquist E.A."/>
            <person name="Lipzen A."/>
            <person name="Lundell T."/>
            <person name="Morin E."/>
            <person name="Murat C."/>
            <person name="Sun H."/>
            <person name="Tunlid A."/>
            <person name="Henrissat B."/>
            <person name="Grigoriev I.V."/>
            <person name="Hibbett D.S."/>
            <person name="Martin F."/>
            <person name="Nordberg H.P."/>
            <person name="Cantor M.N."/>
            <person name="Hua S.X."/>
        </authorList>
    </citation>
    <scope>NUCLEOTIDE SEQUENCE [LARGE SCALE GENOMIC DNA]</scope>
    <source>
        <strain evidence="2 3">Ve08.2h10</strain>
    </source>
</reference>
<protein>
    <recommendedName>
        <fullName evidence="1">Chromo domain-containing protein</fullName>
    </recommendedName>
</protein>
<dbReference type="InterPro" id="IPR016197">
    <property type="entry name" value="Chromo-like_dom_sf"/>
</dbReference>
<proteinExistence type="predicted"/>
<dbReference type="OrthoDB" id="2650643at2759"/>
<feature type="domain" description="Chromo" evidence="1">
    <location>
        <begin position="1"/>
        <end position="45"/>
    </location>
</feature>
<dbReference type="InterPro" id="IPR000953">
    <property type="entry name" value="Chromo/chromo_shadow_dom"/>
</dbReference>
<dbReference type="SUPFAM" id="SSF54160">
    <property type="entry name" value="Chromo domain-like"/>
    <property type="match status" value="1"/>
</dbReference>
<reference evidence="3" key="2">
    <citation type="submission" date="2015-01" db="EMBL/GenBank/DDBJ databases">
        <title>Evolutionary Origins and Diversification of the Mycorrhizal Mutualists.</title>
        <authorList>
            <consortium name="DOE Joint Genome Institute"/>
            <consortium name="Mycorrhizal Genomics Consortium"/>
            <person name="Kohler A."/>
            <person name="Kuo A."/>
            <person name="Nagy L.G."/>
            <person name="Floudas D."/>
            <person name="Copeland A."/>
            <person name="Barry K.W."/>
            <person name="Cichocki N."/>
            <person name="Veneault-Fourrey C."/>
            <person name="LaButti K."/>
            <person name="Lindquist E.A."/>
            <person name="Lipzen A."/>
            <person name="Lundell T."/>
            <person name="Morin E."/>
            <person name="Murat C."/>
            <person name="Riley R."/>
            <person name="Ohm R."/>
            <person name="Sun H."/>
            <person name="Tunlid A."/>
            <person name="Henrissat B."/>
            <person name="Grigoriev I.V."/>
            <person name="Hibbett D.S."/>
            <person name="Martin F."/>
        </authorList>
    </citation>
    <scope>NUCLEOTIDE SEQUENCE [LARGE SCALE GENOMIC DNA]</scope>
    <source>
        <strain evidence="3">Ve08.2h10</strain>
    </source>
</reference>
<evidence type="ECO:0000259" key="1">
    <source>
        <dbReference type="PROSITE" id="PS50013"/>
    </source>
</evidence>
<dbReference type="EMBL" id="KN825202">
    <property type="protein sequence ID" value="KIK93226.1"/>
    <property type="molecule type" value="Genomic_DNA"/>
</dbReference>
<evidence type="ECO:0000313" key="3">
    <source>
        <dbReference type="Proteomes" id="UP000054538"/>
    </source>
</evidence>
<dbReference type="PROSITE" id="PS50013">
    <property type="entry name" value="CHROMO_2"/>
    <property type="match status" value="1"/>
</dbReference>
<feature type="non-terminal residue" evidence="2">
    <location>
        <position position="1"/>
    </location>
</feature>
<accession>A0A0D0DV33</accession>
<organism evidence="2 3">
    <name type="scientific">Paxillus rubicundulus Ve08.2h10</name>
    <dbReference type="NCBI Taxonomy" id="930991"/>
    <lineage>
        <taxon>Eukaryota</taxon>
        <taxon>Fungi</taxon>
        <taxon>Dikarya</taxon>
        <taxon>Basidiomycota</taxon>
        <taxon>Agaricomycotina</taxon>
        <taxon>Agaricomycetes</taxon>
        <taxon>Agaricomycetidae</taxon>
        <taxon>Boletales</taxon>
        <taxon>Paxilineae</taxon>
        <taxon>Paxillaceae</taxon>
        <taxon>Paxillus</taxon>
    </lineage>
</organism>
<keyword evidence="3" id="KW-1185">Reference proteome</keyword>
<dbReference type="CDD" id="cd00024">
    <property type="entry name" value="CD_CSD"/>
    <property type="match status" value="1"/>
</dbReference>
<dbReference type="InParanoid" id="A0A0D0DV33"/>